<keyword evidence="2" id="KW-1185">Reference proteome</keyword>
<dbReference type="GeneID" id="115890246"/>
<feature type="transmembrane region" description="Helical" evidence="1">
    <location>
        <begin position="539"/>
        <end position="561"/>
    </location>
</feature>
<protein>
    <submittedName>
        <fullName evidence="3">Uncharacterized protein LOC115890246 isoform X1</fullName>
    </submittedName>
</protein>
<evidence type="ECO:0000313" key="3">
    <source>
        <dbReference type="RefSeq" id="XP_030766285.1"/>
    </source>
</evidence>
<dbReference type="Proteomes" id="UP000504635">
    <property type="component" value="Unplaced"/>
</dbReference>
<organism evidence="2 3">
    <name type="scientific">Sitophilus oryzae</name>
    <name type="common">Rice weevil</name>
    <name type="synonym">Curculio oryzae</name>
    <dbReference type="NCBI Taxonomy" id="7048"/>
    <lineage>
        <taxon>Eukaryota</taxon>
        <taxon>Metazoa</taxon>
        <taxon>Ecdysozoa</taxon>
        <taxon>Arthropoda</taxon>
        <taxon>Hexapoda</taxon>
        <taxon>Insecta</taxon>
        <taxon>Pterygota</taxon>
        <taxon>Neoptera</taxon>
        <taxon>Endopterygota</taxon>
        <taxon>Coleoptera</taxon>
        <taxon>Polyphaga</taxon>
        <taxon>Cucujiformia</taxon>
        <taxon>Curculionidae</taxon>
        <taxon>Dryophthorinae</taxon>
        <taxon>Sitophilus</taxon>
    </lineage>
</organism>
<sequence>MIFLVKHTGLFVRQPNGRTSLKYFSKTIAGDRFKPLAGNTLTGRFLLYLNNFNSIEEPAKLDSCSLINTLKYHPRDVVKLETTGVVKALTLLPDRKFVQNKQDYTKLLNLIDGECCDRLASQDVTGIIRLLHSFMSANPNRLTETRYFSLALDDLIKTCDKLSKNELVQVIFFIGLLKKCSKAQYMLRICLNKFNKQFINELTQEDLCIICNSTFKTSTKIKNKGLLEKVKCHISQNLFILNDPAIFVTLIKTLRHNRYQDEDLLNTITCTMFFNKTINDYSFTAISHVLALYSDYLYHHETVLKILSEESIRKLKSNQYKAKDTYLIDQPRTKDIKRFLWALSNLNYKLAKEDIETVIIPQIVNRIKSGECENNPGSFVDIALYLWMMHYKAYNLIKHVLTKENISVMRATNPTSIRSMNLLLVCIFYEDAELYTSLNLCPDNRNNYDMNIQLQKRPLLNEIMANLKLISLENHIDKYQSQCQVPYINIIGITGYHKKVYKSINIEILDDYTCLKNTDSLPTGLMELKLRILEKCDEALITVNCIFLVFSCLIVVICTFYRYNILDKV</sequence>
<dbReference type="AlphaFoldDB" id="A0A6J2YTY9"/>
<evidence type="ECO:0000256" key="1">
    <source>
        <dbReference type="SAM" id="Phobius"/>
    </source>
</evidence>
<name>A0A6J2YTY9_SITOR</name>
<dbReference type="FunCoup" id="A0A6J2YTY9">
    <property type="interactions" value="5"/>
</dbReference>
<dbReference type="OrthoDB" id="6579040at2759"/>
<dbReference type="RefSeq" id="XP_030766285.1">
    <property type="nucleotide sequence ID" value="XM_030910425.1"/>
</dbReference>
<evidence type="ECO:0000313" key="2">
    <source>
        <dbReference type="Proteomes" id="UP000504635"/>
    </source>
</evidence>
<keyword evidence="1" id="KW-1133">Transmembrane helix</keyword>
<proteinExistence type="predicted"/>
<gene>
    <name evidence="3" type="primary">LOC115890246</name>
</gene>
<accession>A0A6J2YTY9</accession>
<dbReference type="InParanoid" id="A0A6J2YTY9"/>
<keyword evidence="1" id="KW-0472">Membrane</keyword>
<dbReference type="KEGG" id="soy:115890246"/>
<reference evidence="3" key="1">
    <citation type="submission" date="2025-08" db="UniProtKB">
        <authorList>
            <consortium name="RefSeq"/>
        </authorList>
    </citation>
    <scope>IDENTIFICATION</scope>
    <source>
        <tissue evidence="3">Gonads</tissue>
    </source>
</reference>
<keyword evidence="1" id="KW-0812">Transmembrane</keyword>